<protein>
    <submittedName>
        <fullName evidence="2">Histidine kinase</fullName>
    </submittedName>
</protein>
<sequence length="439" mass="50118">MLTPSGSDFWLTNFVMCAWFVSFQFYWFPNWRRPWFQWGYVGVAALFTALNLLAKWPPLAWLRGTSVLIILAIELGWLIAHQGRQLIPAFLTVSLLDYLLSAFVNSVSVMITVLLTSYHFTRTAWGLTTMLTFSTILFSLIALGLLGTQAPMENFMQAVISRRTQYLLLLFMLIMWVVFILFLSLLRLMNRSNGYLFFLVGITGVVMVSLTVSIYLLLQTHLQQEHARIQARHQAYHQQYTAELQRQSVLVRKFRHDYQNILLGLGGYLNEKDYAGFRQYYIDIRSRWATSNAADLTIDDLNNMPRGIVQYGVYHDYLLAQQLGVNLFINIPKPLIASVAVGRRVGKILTRTVPVTVRAVTDLKPAVVTLKITESPDLSWVELTFPVPANVQIVHGNRLLGDQFQLDFSGVLKDLPPAVTLQLETKLHWGRLVVTLPMT</sequence>
<dbReference type="GO" id="GO:0016301">
    <property type="term" value="F:kinase activity"/>
    <property type="evidence" value="ECO:0007669"/>
    <property type="project" value="UniProtKB-KW"/>
</dbReference>
<keyword evidence="1" id="KW-0812">Transmembrane</keyword>
<feature type="transmembrane region" description="Helical" evidence="1">
    <location>
        <begin position="12"/>
        <end position="28"/>
    </location>
</feature>
<dbReference type="PANTHER" id="PTHR40448:SF1">
    <property type="entry name" value="TWO-COMPONENT SENSOR HISTIDINE KINASE"/>
    <property type="match status" value="1"/>
</dbReference>
<reference evidence="2 3" key="1">
    <citation type="submission" date="2019-07" db="EMBL/GenBank/DDBJ databases">
        <title>Whole genome shotgun sequence of Lactobacillus zymae NBRC 107157.</title>
        <authorList>
            <person name="Hosoyama A."/>
            <person name="Uohara A."/>
            <person name="Ohji S."/>
            <person name="Ichikawa N."/>
        </authorList>
    </citation>
    <scope>NUCLEOTIDE SEQUENCE [LARGE SCALE GENOMIC DNA]</scope>
    <source>
        <strain evidence="2 3">NBRC 107157</strain>
    </source>
</reference>
<keyword evidence="3" id="KW-1185">Reference proteome</keyword>
<comment type="caution">
    <text evidence="2">The sequence shown here is derived from an EMBL/GenBank/DDBJ whole genome shotgun (WGS) entry which is preliminary data.</text>
</comment>
<dbReference type="EMBL" id="BJZK01000034">
    <property type="protein sequence ID" value="GEO73038.1"/>
    <property type="molecule type" value="Genomic_DNA"/>
</dbReference>
<keyword evidence="2" id="KW-0418">Kinase</keyword>
<feature type="transmembrane region" description="Helical" evidence="1">
    <location>
        <begin position="35"/>
        <end position="54"/>
    </location>
</feature>
<feature type="transmembrane region" description="Helical" evidence="1">
    <location>
        <begin position="60"/>
        <end position="79"/>
    </location>
</feature>
<dbReference type="Proteomes" id="UP000321794">
    <property type="component" value="Unassembled WGS sequence"/>
</dbReference>
<keyword evidence="1" id="KW-1133">Transmembrane helix</keyword>
<organism evidence="2 3">
    <name type="scientific">Levilactobacillus zymae</name>
    <dbReference type="NCBI Taxonomy" id="267363"/>
    <lineage>
        <taxon>Bacteria</taxon>
        <taxon>Bacillati</taxon>
        <taxon>Bacillota</taxon>
        <taxon>Bacilli</taxon>
        <taxon>Lactobacillales</taxon>
        <taxon>Lactobacillaceae</taxon>
        <taxon>Levilactobacillus</taxon>
    </lineage>
</organism>
<feature type="transmembrane region" description="Helical" evidence="1">
    <location>
        <begin position="124"/>
        <end position="146"/>
    </location>
</feature>
<feature type="transmembrane region" description="Helical" evidence="1">
    <location>
        <begin position="86"/>
        <end position="104"/>
    </location>
</feature>
<keyword evidence="2" id="KW-0808">Transferase</keyword>
<feature type="transmembrane region" description="Helical" evidence="1">
    <location>
        <begin position="195"/>
        <end position="218"/>
    </location>
</feature>
<evidence type="ECO:0000313" key="2">
    <source>
        <dbReference type="EMBL" id="GEO73038.1"/>
    </source>
</evidence>
<evidence type="ECO:0000256" key="1">
    <source>
        <dbReference type="SAM" id="Phobius"/>
    </source>
</evidence>
<evidence type="ECO:0000313" key="3">
    <source>
        <dbReference type="Proteomes" id="UP000321794"/>
    </source>
</evidence>
<feature type="transmembrane region" description="Helical" evidence="1">
    <location>
        <begin position="166"/>
        <end position="189"/>
    </location>
</feature>
<dbReference type="PANTHER" id="PTHR40448">
    <property type="entry name" value="TWO-COMPONENT SENSOR HISTIDINE KINASE"/>
    <property type="match status" value="1"/>
</dbReference>
<proteinExistence type="predicted"/>
<dbReference type="RefSeq" id="WP_057731753.1">
    <property type="nucleotide sequence ID" value="NZ_BJZK01000034.1"/>
</dbReference>
<keyword evidence="1" id="KW-0472">Membrane</keyword>
<gene>
    <name evidence="2" type="primary">pltK</name>
    <name evidence="2" type="ORF">LZY01_22060</name>
</gene>
<name>A0ABQ0X6F7_9LACO</name>
<accession>A0ABQ0X6F7</accession>